<evidence type="ECO:0000256" key="1">
    <source>
        <dbReference type="SAM" id="MobiDB-lite"/>
    </source>
</evidence>
<comment type="caution">
    <text evidence="3">The sequence shown here is derived from an EMBL/GenBank/DDBJ whole genome shotgun (WGS) entry which is preliminary data.</text>
</comment>
<dbReference type="Proteomes" id="UP000004474">
    <property type="component" value="Unassembled WGS sequence"/>
</dbReference>
<feature type="compositionally biased region" description="Basic residues" evidence="1">
    <location>
        <begin position="193"/>
        <end position="207"/>
    </location>
</feature>
<sequence>MTSVATLIGDVVGSRTAADRRGLHARLEEVIATINATTDPVHPVRITVGDEFQGAWARRGQAVHAALLLRTGLLPEVETRYGLGHGEVTALSDDGTVQDGPGWWLAREAITLAKDAESAARADGRVVRTRWREDSPTGTALDAALQHRDLLLADLDERSHRLLRGLLHGTSQRALAEAEDVSPHGRLAAGAPRRPRPPRPPRRRPRRAPVSVLSVLLITIGLADLLRSLGPQPSDAPRETRGVPAAGVLLLVVIASATGLLATWGGVALTALAVAGLVAWLVCAERADRGRGHALALGVFAAAVGVQLLASGWAPPVGGWFADWLAWSHLPWQPAPDRALLLAGLTLVQLATGNRLVRLVLVTTGALPAGPVTGGVDGELRGGRLLGPLERLFILGLGLAGELTAAGLVIAAKGLIRWPELRSHARSEDDTRASDIDKVTEYFLVGSFVSWLVALGGLLLAA</sequence>
<feature type="transmembrane region" description="Helical" evidence="2">
    <location>
        <begin position="249"/>
        <end position="282"/>
    </location>
</feature>
<dbReference type="STRING" id="1210046.B277_05958"/>
<dbReference type="RefSeq" id="WP_007926108.1">
    <property type="nucleotide sequence ID" value="NZ_ALWX01000022.1"/>
</dbReference>
<keyword evidence="2" id="KW-0812">Transmembrane</keyword>
<organism evidence="3 4">
    <name type="scientific">Janibacter hoylei PVAS-1</name>
    <dbReference type="NCBI Taxonomy" id="1210046"/>
    <lineage>
        <taxon>Bacteria</taxon>
        <taxon>Bacillati</taxon>
        <taxon>Actinomycetota</taxon>
        <taxon>Actinomycetes</taxon>
        <taxon>Micrococcales</taxon>
        <taxon>Intrasporangiaceae</taxon>
        <taxon>Janibacter</taxon>
    </lineage>
</organism>
<keyword evidence="2" id="KW-0472">Membrane</keyword>
<feature type="transmembrane region" description="Helical" evidence="2">
    <location>
        <begin position="208"/>
        <end position="229"/>
    </location>
</feature>
<evidence type="ECO:0000313" key="4">
    <source>
        <dbReference type="Proteomes" id="UP000004474"/>
    </source>
</evidence>
<dbReference type="InterPro" id="IPR032580">
    <property type="entry name" value="SatD"/>
</dbReference>
<feature type="transmembrane region" description="Helical" evidence="2">
    <location>
        <begin position="442"/>
        <end position="461"/>
    </location>
</feature>
<protein>
    <submittedName>
        <fullName evidence="3">Uncharacterized protein</fullName>
    </submittedName>
</protein>
<reference evidence="3 4" key="1">
    <citation type="journal article" date="2012" name="J. Bacteriol.">
        <title>Genome Sequence of Janibacter hoylei MTCC8307, Isolated from the Stratospheric Air.</title>
        <authorList>
            <person name="Pawar S.P."/>
            <person name="Dhotre D.P."/>
            <person name="Shetty S.A."/>
            <person name="Chowdhury S.P."/>
            <person name="Chaudhari B.L."/>
            <person name="Shouche Y.S."/>
        </authorList>
    </citation>
    <scope>NUCLEOTIDE SEQUENCE [LARGE SCALE GENOMIC DNA]</scope>
    <source>
        <strain evidence="3 4">PVAS-1</strain>
    </source>
</reference>
<feature type="transmembrane region" description="Helical" evidence="2">
    <location>
        <begin position="392"/>
        <end position="416"/>
    </location>
</feature>
<dbReference type="eggNOG" id="COG1595">
    <property type="taxonomic scope" value="Bacteria"/>
</dbReference>
<dbReference type="AlphaFoldDB" id="K1ER57"/>
<feature type="region of interest" description="Disordered" evidence="1">
    <location>
        <begin position="175"/>
        <end position="207"/>
    </location>
</feature>
<dbReference type="EMBL" id="ALWX01000022">
    <property type="protein sequence ID" value="EKA61688.1"/>
    <property type="molecule type" value="Genomic_DNA"/>
</dbReference>
<keyword evidence="2" id="KW-1133">Transmembrane helix</keyword>
<dbReference type="PATRIC" id="fig|1210046.3.peg.1155"/>
<feature type="transmembrane region" description="Helical" evidence="2">
    <location>
        <begin position="294"/>
        <end position="314"/>
    </location>
</feature>
<accession>K1ER57</accession>
<evidence type="ECO:0000256" key="2">
    <source>
        <dbReference type="SAM" id="Phobius"/>
    </source>
</evidence>
<evidence type="ECO:0000313" key="3">
    <source>
        <dbReference type="EMBL" id="EKA61688.1"/>
    </source>
</evidence>
<gene>
    <name evidence="3" type="ORF">B277_05958</name>
</gene>
<dbReference type="Pfam" id="PF16264">
    <property type="entry name" value="SatD"/>
    <property type="match status" value="1"/>
</dbReference>
<proteinExistence type="predicted"/>
<name>K1ER57_9MICO</name>